<name>A0A7Z7BJR9_9HYPH</name>
<reference evidence="1 2" key="1">
    <citation type="submission" date="2016-10" db="EMBL/GenBank/DDBJ databases">
        <authorList>
            <person name="Varghese N."/>
            <person name="Submissions S."/>
        </authorList>
    </citation>
    <scope>NUCLEOTIDE SEQUENCE [LARGE SCALE GENOMIC DNA]</scope>
    <source>
        <strain evidence="1 2">PDC82</strain>
    </source>
</reference>
<gene>
    <name evidence="1" type="ORF">SAMN05428983_0989</name>
</gene>
<sequence>MPDLLARREPLRLHIVYRRTLEDRMKTLLSSAAITLSLALSGCTTAGPGTYAGPAPYVEPIPGSIIYRGQPRTKLTKSPIGSTFTHDFRIDGSTRAVETYRIAPDRSLELIDRRIIREWLFGRDD</sequence>
<evidence type="ECO:0000313" key="2">
    <source>
        <dbReference type="Proteomes" id="UP000198917"/>
    </source>
</evidence>
<dbReference type="AlphaFoldDB" id="A0A7Z7BJR9"/>
<dbReference type="Proteomes" id="UP000198917">
    <property type="component" value="Unassembled WGS sequence"/>
</dbReference>
<protein>
    <submittedName>
        <fullName evidence="1">Uncharacterized protein</fullName>
    </submittedName>
</protein>
<evidence type="ECO:0000313" key="1">
    <source>
        <dbReference type="EMBL" id="SDJ28601.1"/>
    </source>
</evidence>
<dbReference type="EMBL" id="FNEW01000001">
    <property type="protein sequence ID" value="SDJ28601.1"/>
    <property type="molecule type" value="Genomic_DNA"/>
</dbReference>
<proteinExistence type="predicted"/>
<organism evidence="1 2">
    <name type="scientific">Agrobacterium fabrum</name>
    <dbReference type="NCBI Taxonomy" id="1176649"/>
    <lineage>
        <taxon>Bacteria</taxon>
        <taxon>Pseudomonadati</taxon>
        <taxon>Pseudomonadota</taxon>
        <taxon>Alphaproteobacteria</taxon>
        <taxon>Hyphomicrobiales</taxon>
        <taxon>Rhizobiaceae</taxon>
        <taxon>Rhizobium/Agrobacterium group</taxon>
        <taxon>Agrobacterium</taxon>
        <taxon>Agrobacterium tumefaciens complex</taxon>
    </lineage>
</organism>
<comment type="caution">
    <text evidence="1">The sequence shown here is derived from an EMBL/GenBank/DDBJ whole genome shotgun (WGS) entry which is preliminary data.</text>
</comment>
<accession>A0A7Z7BJR9</accession>